<proteinExistence type="predicted"/>
<evidence type="ECO:0000313" key="4">
    <source>
        <dbReference type="Proteomes" id="UP001207930"/>
    </source>
</evidence>
<dbReference type="InterPro" id="IPR010768">
    <property type="entry name" value="GATase1-like"/>
</dbReference>
<evidence type="ECO:0000259" key="2">
    <source>
        <dbReference type="Pfam" id="PF07090"/>
    </source>
</evidence>
<feature type="transmembrane region" description="Helical" evidence="1">
    <location>
        <begin position="48"/>
        <end position="67"/>
    </location>
</feature>
<dbReference type="Pfam" id="PF07090">
    <property type="entry name" value="GATase1_like"/>
    <property type="match status" value="1"/>
</dbReference>
<organism evidence="3 4">
    <name type="scientific">Luteolibacter flavescens</name>
    <dbReference type="NCBI Taxonomy" id="1859460"/>
    <lineage>
        <taxon>Bacteria</taxon>
        <taxon>Pseudomonadati</taxon>
        <taxon>Verrucomicrobiota</taxon>
        <taxon>Verrucomicrobiia</taxon>
        <taxon>Verrucomicrobiales</taxon>
        <taxon>Verrucomicrobiaceae</taxon>
        <taxon>Luteolibacter</taxon>
    </lineage>
</organism>
<feature type="domain" description="Putative glutamine amidotransferase" evidence="2">
    <location>
        <begin position="383"/>
        <end position="581"/>
    </location>
</feature>
<dbReference type="RefSeq" id="WP_264502279.1">
    <property type="nucleotide sequence ID" value="NZ_JAPDDS010000009.1"/>
</dbReference>
<dbReference type="Gene3D" id="3.40.50.880">
    <property type="match status" value="1"/>
</dbReference>
<dbReference type="SUPFAM" id="SSF53300">
    <property type="entry name" value="vWA-like"/>
    <property type="match status" value="1"/>
</dbReference>
<dbReference type="PANTHER" id="PTHR37947:SF1">
    <property type="entry name" value="BLL2462 PROTEIN"/>
    <property type="match status" value="1"/>
</dbReference>
<gene>
    <name evidence="3" type="ORF">OKA04_16415</name>
</gene>
<dbReference type="InterPro" id="IPR036465">
    <property type="entry name" value="vWFA_dom_sf"/>
</dbReference>
<accession>A0ABT3FRX2</accession>
<dbReference type="InterPro" id="IPR029062">
    <property type="entry name" value="Class_I_gatase-like"/>
</dbReference>
<keyword evidence="1" id="KW-0472">Membrane</keyword>
<dbReference type="Proteomes" id="UP001207930">
    <property type="component" value="Unassembled WGS sequence"/>
</dbReference>
<keyword evidence="1" id="KW-0812">Transmembrane</keyword>
<name>A0ABT3FRX2_9BACT</name>
<dbReference type="PANTHER" id="PTHR37947">
    <property type="entry name" value="BLL2462 PROTEIN"/>
    <property type="match status" value="1"/>
</dbReference>
<keyword evidence="4" id="KW-1185">Reference proteome</keyword>
<protein>
    <submittedName>
        <fullName evidence="3">Glutamine amidotransferase</fullName>
    </submittedName>
</protein>
<keyword evidence="3" id="KW-0315">Glutamine amidotransferase</keyword>
<evidence type="ECO:0000256" key="1">
    <source>
        <dbReference type="SAM" id="Phobius"/>
    </source>
</evidence>
<dbReference type="EMBL" id="JAPDDS010000009">
    <property type="protein sequence ID" value="MCW1886323.1"/>
    <property type="molecule type" value="Genomic_DNA"/>
</dbReference>
<reference evidence="3 4" key="1">
    <citation type="submission" date="2022-10" db="EMBL/GenBank/DDBJ databases">
        <title>Luteolibacter flavescens strain MCCC 1K03193, whole genome shotgun sequencing project.</title>
        <authorList>
            <person name="Zhao G."/>
            <person name="Shen L."/>
        </authorList>
    </citation>
    <scope>NUCLEOTIDE SEQUENCE [LARGE SCALE GENOMIC DNA]</scope>
    <source>
        <strain evidence="3 4">MCCC 1K03193</strain>
    </source>
</reference>
<dbReference type="Gene3D" id="3.40.50.410">
    <property type="entry name" value="von Willebrand factor, type A domain"/>
    <property type="match status" value="1"/>
</dbReference>
<keyword evidence="1" id="KW-1133">Transmembrane helix</keyword>
<dbReference type="SUPFAM" id="SSF52317">
    <property type="entry name" value="Class I glutamine amidotransferase-like"/>
    <property type="match status" value="1"/>
</dbReference>
<sequence>MSGSLTYLMPGWWPWAAAFFGATAIVAGWLFIRGEHPHLSRGLRARLWLLRVVAGALLLACLLDWRAEDTRRTAEKPLLRVVVDRSQSMAAKDAEGGKSRFDAARDILTSQIEPAWSGGAKLETGFAGERYTQGDVATATPDAPRSSLGGALREALENRSQQALGGVILLSDGSASDAAELHATARLYQDARVPVFPWVLGTQDQPDDLRITSASLRQPSPSQTALHLELGIESPGYAGKEAELTVRFGEQVLHRQQVKLAGKAQPLAIDFLSPYRGLQFYQVALSPMEREATVSNNSTRVACDVRREPIRVLYMEGSMPTETAYLREAIEADPEMEITCLHFPGDASVEALAQQALALRGKDMRIFQDSKGRPVPSVCHPTRGYPVKMEELLKYDVVIDSDIIKEAFSPEQMAQTVAFVEEFGGGFVMVGGQTSFGAGGYEKTVIDLLMPIEIANNSDPFWQQFQVSVSDAGYEHPMMRVGKTLAETKEAWTSLFPGFGGANYATRAKPGAHVLARIDLPGSQYDDLLLFAVQQIGRGRTMAFMSDTTSGWGSAFETQWPTHGDAHYYRKFWNNTVRWLAADRIARKGGQASIEVPSAMVMPGDAVEIRLAALSTADLPGLELRVREGDSEPQLLPMQWNGATRHWQGGYVPRIAGDVTIEARYKNAEGTPVTTLAGFHVQATGDEAVAVAARPDLMADLARETGGRILDEKSAGQVLGELSSRSVDVTWKRAVPVWDRWWILLPLLLAITAEWLLRRRREPAREPRLAPARG</sequence>
<dbReference type="CDD" id="cd00198">
    <property type="entry name" value="vWFA"/>
    <property type="match status" value="1"/>
</dbReference>
<comment type="caution">
    <text evidence="3">The sequence shown here is derived from an EMBL/GenBank/DDBJ whole genome shotgun (WGS) entry which is preliminary data.</text>
</comment>
<evidence type="ECO:0000313" key="3">
    <source>
        <dbReference type="EMBL" id="MCW1886323.1"/>
    </source>
</evidence>
<feature type="transmembrane region" description="Helical" evidence="1">
    <location>
        <begin position="12"/>
        <end position="32"/>
    </location>
</feature>